<evidence type="ECO:0000256" key="6">
    <source>
        <dbReference type="RuleBase" id="RU364057"/>
    </source>
</evidence>
<evidence type="ECO:0000256" key="2">
    <source>
        <dbReference type="ARBA" id="ARBA00022670"/>
    </source>
</evidence>
<organism evidence="8 9">
    <name type="scientific">Trichoplusia ni</name>
    <name type="common">Cabbage looper</name>
    <dbReference type="NCBI Taxonomy" id="7111"/>
    <lineage>
        <taxon>Eukaryota</taxon>
        <taxon>Metazoa</taxon>
        <taxon>Ecdysozoa</taxon>
        <taxon>Arthropoda</taxon>
        <taxon>Hexapoda</taxon>
        <taxon>Insecta</taxon>
        <taxon>Pterygota</taxon>
        <taxon>Neoptera</taxon>
        <taxon>Endopterygota</taxon>
        <taxon>Lepidoptera</taxon>
        <taxon>Glossata</taxon>
        <taxon>Ditrysia</taxon>
        <taxon>Noctuoidea</taxon>
        <taxon>Noctuidae</taxon>
        <taxon>Plusiinae</taxon>
        <taxon>Trichoplusia</taxon>
    </lineage>
</organism>
<dbReference type="InParanoid" id="A0A7E5V8G6"/>
<dbReference type="GeneID" id="113491678"/>
<name>A0A7E5V8G6_TRINI</name>
<evidence type="ECO:0000256" key="3">
    <source>
        <dbReference type="ARBA" id="ARBA00022723"/>
    </source>
</evidence>
<dbReference type="RefSeq" id="XP_026724571.1">
    <property type="nucleotide sequence ID" value="XM_026868770.1"/>
</dbReference>
<keyword evidence="2 6" id="KW-0645">Protease</keyword>
<dbReference type="PANTHER" id="PTHR21711:SF0">
    <property type="entry name" value="MITOCHONDRIAL INNER MEMBRANE PROTEASE ATP23 HOMOLOG"/>
    <property type="match status" value="1"/>
</dbReference>
<dbReference type="Pfam" id="PF09768">
    <property type="entry name" value="Peptidase_M76"/>
    <property type="match status" value="1"/>
</dbReference>
<dbReference type="FunCoup" id="A0A7E5V8G6">
    <property type="interactions" value="1222"/>
</dbReference>
<dbReference type="GO" id="GO:0033615">
    <property type="term" value="P:mitochondrial proton-transporting ATP synthase complex assembly"/>
    <property type="evidence" value="ECO:0007669"/>
    <property type="project" value="TreeGrafter"/>
</dbReference>
<keyword evidence="3 6" id="KW-0479">Metal-binding</keyword>
<protein>
    <recommendedName>
        <fullName evidence="6">Mitochondrial inner membrane protease ATP23</fullName>
        <ecNumber evidence="6">3.4.24.-</ecNumber>
    </recommendedName>
</protein>
<dbReference type="Proteomes" id="UP000322000">
    <property type="component" value="Chromosome 3"/>
</dbReference>
<evidence type="ECO:0000256" key="7">
    <source>
        <dbReference type="SAM" id="MobiDB-lite"/>
    </source>
</evidence>
<dbReference type="GO" id="GO:0004222">
    <property type="term" value="F:metalloendopeptidase activity"/>
    <property type="evidence" value="ECO:0007669"/>
    <property type="project" value="InterPro"/>
</dbReference>
<proteinExistence type="inferred from homology"/>
<dbReference type="InterPro" id="IPR019165">
    <property type="entry name" value="Peptidase_M76_ATP23"/>
</dbReference>
<evidence type="ECO:0000313" key="8">
    <source>
        <dbReference type="Proteomes" id="UP000322000"/>
    </source>
</evidence>
<reference evidence="9" key="1">
    <citation type="submission" date="2025-08" db="UniProtKB">
        <authorList>
            <consortium name="RefSeq"/>
        </authorList>
    </citation>
    <scope>IDENTIFICATION</scope>
</reference>
<evidence type="ECO:0000256" key="1">
    <source>
        <dbReference type="ARBA" id="ARBA00009915"/>
    </source>
</evidence>
<dbReference type="AlphaFoldDB" id="A0A7E5V8G6"/>
<keyword evidence="5 6" id="KW-0482">Metalloprotease</keyword>
<sequence>MSEEKPATEPKTAAADNPSSNKTSNVPKEGEAWGYDLYPERRGTFTAKWSNILIGKEGKENIDKFKCEQHVVDCVKNSSIVKLMMAALKSSGCPIDIRRHISCEVCDYSVSGGYDPELNQIVVCQNVSTRQGMVQGVLAHEMIHMFDYCRNQLDFKNMEHLACTEIRAANLTHCSFASAWSQGDASWTNFKKAHQDCVKTKALYSVLAVRQIGKREAVDIIEKVFPKCYVDLEPIGRRIRRNSDDMLKAFKEAAYYGYE</sequence>
<feature type="compositionally biased region" description="Polar residues" evidence="7">
    <location>
        <begin position="17"/>
        <end position="26"/>
    </location>
</feature>
<gene>
    <name evidence="9" type="primary">LOC113491678</name>
</gene>
<dbReference type="KEGG" id="tnl:113491678"/>
<accession>A0A7E5V8G6</accession>
<evidence type="ECO:0000256" key="5">
    <source>
        <dbReference type="ARBA" id="ARBA00023049"/>
    </source>
</evidence>
<dbReference type="GO" id="GO:0046872">
    <property type="term" value="F:metal ion binding"/>
    <property type="evidence" value="ECO:0007669"/>
    <property type="project" value="UniProtKB-KW"/>
</dbReference>
<dbReference type="EC" id="3.4.24.-" evidence="6"/>
<dbReference type="GO" id="GO:0005739">
    <property type="term" value="C:mitochondrion"/>
    <property type="evidence" value="ECO:0007669"/>
    <property type="project" value="GOC"/>
</dbReference>
<evidence type="ECO:0000313" key="9">
    <source>
        <dbReference type="RefSeq" id="XP_026724571.1"/>
    </source>
</evidence>
<feature type="region of interest" description="Disordered" evidence="7">
    <location>
        <begin position="1"/>
        <end position="31"/>
    </location>
</feature>
<keyword evidence="4 6" id="KW-0378">Hydrolase</keyword>
<dbReference type="GO" id="GO:0034982">
    <property type="term" value="P:mitochondrial protein processing"/>
    <property type="evidence" value="ECO:0007669"/>
    <property type="project" value="TreeGrafter"/>
</dbReference>
<comment type="similarity">
    <text evidence="1 6">Belongs to the peptidase M76 family.</text>
</comment>
<keyword evidence="8" id="KW-1185">Reference proteome</keyword>
<evidence type="ECO:0000256" key="4">
    <source>
        <dbReference type="ARBA" id="ARBA00022801"/>
    </source>
</evidence>
<dbReference type="OrthoDB" id="285308at2759"/>
<dbReference type="PANTHER" id="PTHR21711">
    <property type="entry name" value="MITOCHONDRIAL INNER MEMBRANE PROTEASE"/>
    <property type="match status" value="1"/>
</dbReference>